<proteinExistence type="predicted"/>
<dbReference type="Proteomes" id="UP001165120">
    <property type="component" value="Unassembled WGS sequence"/>
</dbReference>
<organism evidence="2 3">
    <name type="scientific">Candida boidinii</name>
    <name type="common">Yeast</name>
    <dbReference type="NCBI Taxonomy" id="5477"/>
    <lineage>
        <taxon>Eukaryota</taxon>
        <taxon>Fungi</taxon>
        <taxon>Dikarya</taxon>
        <taxon>Ascomycota</taxon>
        <taxon>Saccharomycotina</taxon>
        <taxon>Pichiomycetes</taxon>
        <taxon>Pichiales</taxon>
        <taxon>Pichiaceae</taxon>
        <taxon>Ogataea</taxon>
        <taxon>Ogataea/Candida clade</taxon>
    </lineage>
</organism>
<feature type="region of interest" description="Disordered" evidence="1">
    <location>
        <begin position="1"/>
        <end position="169"/>
    </location>
</feature>
<feature type="region of interest" description="Disordered" evidence="1">
    <location>
        <begin position="180"/>
        <end position="199"/>
    </location>
</feature>
<feature type="compositionally biased region" description="Low complexity" evidence="1">
    <location>
        <begin position="75"/>
        <end position="87"/>
    </location>
</feature>
<dbReference type="EMBL" id="BSXN01003710">
    <property type="protein sequence ID" value="GME79812.1"/>
    <property type="molecule type" value="Genomic_DNA"/>
</dbReference>
<comment type="caution">
    <text evidence="2">The sequence shown here is derived from an EMBL/GenBank/DDBJ whole genome shotgun (WGS) entry which is preliminary data.</text>
</comment>
<accession>A0A9W6WLR5</accession>
<evidence type="ECO:0000313" key="2">
    <source>
        <dbReference type="EMBL" id="GME79812.1"/>
    </source>
</evidence>
<keyword evidence="3" id="KW-1185">Reference proteome</keyword>
<feature type="compositionally biased region" description="Polar residues" evidence="1">
    <location>
        <begin position="19"/>
        <end position="29"/>
    </location>
</feature>
<feature type="compositionally biased region" description="Basic and acidic residues" evidence="1">
    <location>
        <begin position="186"/>
        <end position="199"/>
    </location>
</feature>
<gene>
    <name evidence="2" type="ORF">Cboi02_000623100</name>
</gene>
<feature type="compositionally biased region" description="Basic and acidic residues" evidence="1">
    <location>
        <begin position="133"/>
        <end position="144"/>
    </location>
</feature>
<protein>
    <submittedName>
        <fullName evidence="2">Unnamed protein product</fullName>
    </submittedName>
</protein>
<dbReference type="AlphaFoldDB" id="A0A9W6WLR5"/>
<feature type="compositionally biased region" description="Basic and acidic residues" evidence="1">
    <location>
        <begin position="32"/>
        <end position="54"/>
    </location>
</feature>
<feature type="compositionally biased region" description="Basic and acidic residues" evidence="1">
    <location>
        <begin position="153"/>
        <end position="167"/>
    </location>
</feature>
<evidence type="ECO:0000313" key="3">
    <source>
        <dbReference type="Proteomes" id="UP001165120"/>
    </source>
</evidence>
<evidence type="ECO:0000256" key="1">
    <source>
        <dbReference type="SAM" id="MobiDB-lite"/>
    </source>
</evidence>
<reference evidence="2" key="1">
    <citation type="submission" date="2023-04" db="EMBL/GenBank/DDBJ databases">
        <title>Candida boidinii NBRC 10035.</title>
        <authorList>
            <person name="Ichikawa N."/>
            <person name="Sato H."/>
            <person name="Tonouchi N."/>
        </authorList>
    </citation>
    <scope>NUCLEOTIDE SEQUENCE</scope>
    <source>
        <strain evidence="2">NBRC 10035</strain>
    </source>
</reference>
<name>A0A9W6WLR5_CANBO</name>
<sequence>MKESTPTQTEIEKKDKDNSTSLVSDNSTDQDADIKDTVQVKIEKMDDELSKIDGPETGLENQMIPNEAKDNFQKVNGGSVTVVSSSGDVEMVDIGEIPKESQNEEEDVNEENKSQDKNVGDTAENQEGTVVIKSEESNDSESKSDVSPTKRVTFADDTKSTESEVKAEVPVIAEENKAVTDANGTSEEKLESTNDMKDENNTIIITDSVAEDEEKAEEVVDEGPIYEGPPQFVAVNYISFEEFPNELNEDQVKEYLC</sequence>
<feature type="compositionally biased region" description="Basic and acidic residues" evidence="1">
    <location>
        <begin position="110"/>
        <end position="119"/>
    </location>
</feature>